<dbReference type="AlphaFoldDB" id="A0A139PJC4"/>
<accession>A0A139PJC4</accession>
<dbReference type="GO" id="GO:0015031">
    <property type="term" value="P:protein transport"/>
    <property type="evidence" value="ECO:0007669"/>
    <property type="project" value="InterPro"/>
</dbReference>
<dbReference type="ESTHER" id="stror-a0a139pjc4">
    <property type="family name" value="Asp2"/>
</dbReference>
<dbReference type="OrthoDB" id="9768578at2"/>
<proteinExistence type="predicted"/>
<comment type="caution">
    <text evidence="1">The sequence shown here is derived from an EMBL/GenBank/DDBJ whole genome shotgun (WGS) entry which is preliminary data.</text>
</comment>
<protein>
    <submittedName>
        <fullName evidence="1">Accessory secretory protein Asp2</fullName>
    </submittedName>
</protein>
<evidence type="ECO:0000313" key="2">
    <source>
        <dbReference type="Proteomes" id="UP000070053"/>
    </source>
</evidence>
<gene>
    <name evidence="1" type="ORF">SORDD21_01335</name>
</gene>
<organism evidence="1 2">
    <name type="scientific">Streptococcus oralis</name>
    <dbReference type="NCBI Taxonomy" id="1303"/>
    <lineage>
        <taxon>Bacteria</taxon>
        <taxon>Bacillati</taxon>
        <taxon>Bacillota</taxon>
        <taxon>Bacilli</taxon>
        <taxon>Lactobacillales</taxon>
        <taxon>Streptococcaceae</taxon>
        <taxon>Streptococcus</taxon>
    </lineage>
</organism>
<reference evidence="1 2" key="1">
    <citation type="submission" date="2016-01" db="EMBL/GenBank/DDBJ databases">
        <title>Highly variable Streptococcus oralis are common among viridans streptococci isolated from primates.</title>
        <authorList>
            <person name="Denapaite D."/>
            <person name="Rieger M."/>
            <person name="Koendgen S."/>
            <person name="Brueckner R."/>
            <person name="Ochigava I."/>
            <person name="Kappeler P."/>
            <person name="Maetz-Rensing K."/>
            <person name="Leendertz F."/>
            <person name="Hakenbeck R."/>
        </authorList>
    </citation>
    <scope>NUCLEOTIDE SEQUENCE [LARGE SCALE GENOMIC DNA]</scope>
    <source>
        <strain evidence="1 2">DD21</strain>
    </source>
</reference>
<dbReference type="PATRIC" id="fig|1303.81.peg.1621"/>
<dbReference type="Proteomes" id="UP000070053">
    <property type="component" value="Unassembled WGS sequence"/>
</dbReference>
<dbReference type="InterPro" id="IPR029058">
    <property type="entry name" value="AB_hydrolase_fold"/>
</dbReference>
<evidence type="ECO:0000313" key="1">
    <source>
        <dbReference type="EMBL" id="KXT90336.1"/>
    </source>
</evidence>
<sequence length="509" mass="57949">MEKKYKILQIGPEDWQDTLALPAQLDWYHVLPNTPSAIQKIMDENDLEHFHAVILTDGAYLGDLLPFSSSLEPYTVFYPEQFVSQDKNIQDLIKQHCMQAMDLSDRQGFVRDLSTSLFEGGYGDKLSPAAIRIHPSFQGSASYQGFEYLELEGDFGKNYTQLTSWAYNQSAQAHSPIELWLEYEKTETVDLRLRLRKFSAGSISEISQEILLEEADFAQAVIVEQDYDAYLSISLEARGQGKVNIGNLHQRWSRKQFGKFVLGGNILHDKKREEINYFFHPGDFKPPLAVYFSGYRPAEGFEGYWMMKNLQCPFLLFSDPRLEGGAFYLGTEELEDKIQATIQYYLDYLGLDRSDLILSGLSMGTFPALYYGSHFEPKGIVVGKPLTNLGTIAKRGRLEAPGVFPTSFDVLHLQTGGVSQKDMKELDQRFWTRFKKADFSQTTFGLSYMKDEDMDSGSYDQLVETLCQTGAKILSKGTAGRHNDDTGTNVAWFIHFYKMILEEYGRGET</sequence>
<name>A0A139PJC4_STROR</name>
<dbReference type="NCBIfam" id="TIGR03712">
    <property type="entry name" value="acc_sec_asp2"/>
    <property type="match status" value="1"/>
</dbReference>
<dbReference type="EMBL" id="LQZP01000317">
    <property type="protein sequence ID" value="KXT90336.1"/>
    <property type="molecule type" value="Genomic_DNA"/>
</dbReference>
<dbReference type="Pfam" id="PF16929">
    <property type="entry name" value="Asp2"/>
    <property type="match status" value="1"/>
</dbReference>
<dbReference type="SUPFAM" id="SSF53474">
    <property type="entry name" value="alpha/beta-Hydrolases"/>
    <property type="match status" value="1"/>
</dbReference>
<dbReference type="InterPro" id="IPR022267">
    <property type="entry name" value="Asp2"/>
</dbReference>